<proteinExistence type="inferred from homology"/>
<dbReference type="InterPro" id="IPR052038">
    <property type="entry name" value="Type-VII_TA_antitoxin"/>
</dbReference>
<keyword evidence="7" id="KW-0067">ATP-binding</keyword>
<dbReference type="PANTHER" id="PTHR33571:SF19">
    <property type="entry name" value="PROTEIN ADENYLYLTRANSFERASE MJ0128-RELATED"/>
    <property type="match status" value="1"/>
</dbReference>
<dbReference type="InterPro" id="IPR002934">
    <property type="entry name" value="Polymerase_NTP_transf_dom"/>
</dbReference>
<dbReference type="CDD" id="cd05403">
    <property type="entry name" value="NT_KNTase_like"/>
    <property type="match status" value="1"/>
</dbReference>
<dbReference type="GO" id="GO:0046872">
    <property type="term" value="F:metal ion binding"/>
    <property type="evidence" value="ECO:0007669"/>
    <property type="project" value="UniProtKB-KW"/>
</dbReference>
<dbReference type="AlphaFoldDB" id="A0A3B0UJ99"/>
<comment type="similarity">
    <text evidence="9">Belongs to the MntA antitoxin family.</text>
</comment>
<evidence type="ECO:0000256" key="6">
    <source>
        <dbReference type="ARBA" id="ARBA00022741"/>
    </source>
</evidence>
<gene>
    <name evidence="11" type="ORF">MNBD_CHLOROFLEXI01-1120</name>
</gene>
<dbReference type="PANTHER" id="PTHR33571">
    <property type="entry name" value="SSL8005 PROTEIN"/>
    <property type="match status" value="1"/>
</dbReference>
<evidence type="ECO:0000256" key="4">
    <source>
        <dbReference type="ARBA" id="ARBA00022695"/>
    </source>
</evidence>
<evidence type="ECO:0000256" key="3">
    <source>
        <dbReference type="ARBA" id="ARBA00022679"/>
    </source>
</evidence>
<organism evidence="11">
    <name type="scientific">hydrothermal vent metagenome</name>
    <dbReference type="NCBI Taxonomy" id="652676"/>
    <lineage>
        <taxon>unclassified sequences</taxon>
        <taxon>metagenomes</taxon>
        <taxon>ecological metagenomes</taxon>
    </lineage>
</organism>
<keyword evidence="6" id="KW-0547">Nucleotide-binding</keyword>
<evidence type="ECO:0000259" key="10">
    <source>
        <dbReference type="Pfam" id="PF01909"/>
    </source>
</evidence>
<evidence type="ECO:0000256" key="9">
    <source>
        <dbReference type="ARBA" id="ARBA00038276"/>
    </source>
</evidence>
<reference evidence="11" key="1">
    <citation type="submission" date="2018-06" db="EMBL/GenBank/DDBJ databases">
        <authorList>
            <person name="Zhirakovskaya E."/>
        </authorList>
    </citation>
    <scope>NUCLEOTIDE SEQUENCE</scope>
</reference>
<accession>A0A3B0UJ99</accession>
<name>A0A3B0UJ99_9ZZZZ</name>
<dbReference type="GO" id="GO:0005524">
    <property type="term" value="F:ATP binding"/>
    <property type="evidence" value="ECO:0007669"/>
    <property type="project" value="UniProtKB-KW"/>
</dbReference>
<dbReference type="Gene3D" id="3.30.460.10">
    <property type="entry name" value="Beta Polymerase, domain 2"/>
    <property type="match status" value="1"/>
</dbReference>
<keyword evidence="5" id="KW-0479">Metal-binding</keyword>
<evidence type="ECO:0000256" key="1">
    <source>
        <dbReference type="ARBA" id="ARBA00001946"/>
    </source>
</evidence>
<evidence type="ECO:0000256" key="7">
    <source>
        <dbReference type="ARBA" id="ARBA00022840"/>
    </source>
</evidence>
<keyword evidence="2" id="KW-1277">Toxin-antitoxin system</keyword>
<dbReference type="Pfam" id="PF01909">
    <property type="entry name" value="NTP_transf_2"/>
    <property type="match status" value="1"/>
</dbReference>
<sequence>MSDLKNRPLDYFSEKIRAILPELQQQYGVQNLWLFGSYVRAEQRKKSDLDILVSFNNPYLSLIEFIQLEQYLSDLLNVDVDLIEKETLKPKIGQRILQEALPV</sequence>
<protein>
    <recommendedName>
        <fullName evidence="10">Polymerase nucleotidyl transferase domain-containing protein</fullName>
    </recommendedName>
</protein>
<dbReference type="SUPFAM" id="SSF81301">
    <property type="entry name" value="Nucleotidyltransferase"/>
    <property type="match status" value="1"/>
</dbReference>
<comment type="cofactor">
    <cofactor evidence="1">
        <name>Mg(2+)</name>
        <dbReference type="ChEBI" id="CHEBI:18420"/>
    </cofactor>
</comment>
<dbReference type="GO" id="GO:0016779">
    <property type="term" value="F:nucleotidyltransferase activity"/>
    <property type="evidence" value="ECO:0007669"/>
    <property type="project" value="UniProtKB-KW"/>
</dbReference>
<dbReference type="EMBL" id="UOEU01000081">
    <property type="protein sequence ID" value="VAW30758.1"/>
    <property type="molecule type" value="Genomic_DNA"/>
</dbReference>
<evidence type="ECO:0000313" key="11">
    <source>
        <dbReference type="EMBL" id="VAW30758.1"/>
    </source>
</evidence>
<keyword evidence="8" id="KW-0460">Magnesium</keyword>
<keyword evidence="4" id="KW-0548">Nucleotidyltransferase</keyword>
<keyword evidence="3" id="KW-0808">Transferase</keyword>
<evidence type="ECO:0000256" key="5">
    <source>
        <dbReference type="ARBA" id="ARBA00022723"/>
    </source>
</evidence>
<dbReference type="InterPro" id="IPR043519">
    <property type="entry name" value="NT_sf"/>
</dbReference>
<evidence type="ECO:0000256" key="2">
    <source>
        <dbReference type="ARBA" id="ARBA00022649"/>
    </source>
</evidence>
<feature type="domain" description="Polymerase nucleotidyl transferase" evidence="10">
    <location>
        <begin position="16"/>
        <end position="100"/>
    </location>
</feature>
<evidence type="ECO:0000256" key="8">
    <source>
        <dbReference type="ARBA" id="ARBA00022842"/>
    </source>
</evidence>